<dbReference type="PROSITE" id="PS51459">
    <property type="entry name" value="FIDO"/>
    <property type="match status" value="1"/>
</dbReference>
<protein>
    <submittedName>
        <fullName evidence="5">Fic family protein</fullName>
    </submittedName>
</protein>
<dbReference type="AlphaFoldDB" id="A0A0G1GTA2"/>
<dbReference type="EMBL" id="LCHM01000011">
    <property type="protein sequence ID" value="KKT38311.1"/>
    <property type="molecule type" value="Genomic_DNA"/>
</dbReference>
<keyword evidence="2" id="KW-0547">Nucleotide-binding</keyword>
<dbReference type="Proteomes" id="UP000034617">
    <property type="component" value="Unassembled WGS sequence"/>
</dbReference>
<feature type="binding site" evidence="2">
    <location>
        <begin position="224"/>
        <end position="231"/>
    </location>
    <ligand>
        <name>ATP</name>
        <dbReference type="ChEBI" id="CHEBI:30616"/>
    </ligand>
</feature>
<evidence type="ECO:0000256" key="1">
    <source>
        <dbReference type="PIRSR" id="PIRSR640198-1"/>
    </source>
</evidence>
<dbReference type="GO" id="GO:0005524">
    <property type="term" value="F:ATP binding"/>
    <property type="evidence" value="ECO:0007669"/>
    <property type="project" value="UniProtKB-KW"/>
</dbReference>
<organism evidence="5 6">
    <name type="scientific">Candidatus Gottesmanbacteria bacterium GW2011_GWB1_44_11c</name>
    <dbReference type="NCBI Taxonomy" id="1618447"/>
    <lineage>
        <taxon>Bacteria</taxon>
        <taxon>Candidatus Gottesmaniibacteriota</taxon>
    </lineage>
</organism>
<dbReference type="Pfam" id="PF02661">
    <property type="entry name" value="Fic"/>
    <property type="match status" value="1"/>
</dbReference>
<evidence type="ECO:0000259" key="4">
    <source>
        <dbReference type="PROSITE" id="PS51459"/>
    </source>
</evidence>
<reference evidence="5 6" key="1">
    <citation type="journal article" date="2015" name="Nature">
        <title>rRNA introns, odd ribosomes, and small enigmatic genomes across a large radiation of phyla.</title>
        <authorList>
            <person name="Brown C.T."/>
            <person name="Hug L.A."/>
            <person name="Thomas B.C."/>
            <person name="Sharon I."/>
            <person name="Castelle C.J."/>
            <person name="Singh A."/>
            <person name="Wilkins M.J."/>
            <person name="Williams K.H."/>
            <person name="Banfield J.F."/>
        </authorList>
    </citation>
    <scope>NUCLEOTIDE SEQUENCE [LARGE SCALE GENOMIC DNA]</scope>
</reference>
<feature type="site" description="Important for autoinhibition of adenylyltransferase activity" evidence="3">
    <location>
        <position position="99"/>
    </location>
</feature>
<comment type="caution">
    <text evidence="5">The sequence shown here is derived from an EMBL/GenBank/DDBJ whole genome shotgun (WGS) entry which is preliminary data.</text>
</comment>
<feature type="domain" description="Fido" evidence="4">
    <location>
        <begin position="140"/>
        <end position="282"/>
    </location>
</feature>
<sequence length="374" mass="43628">MEYIDLYTHLVCGEPGVWGIHTKPELSCNILQHLATWVYKYGYMKFPPLWQKTETIDRFLYDLSVLKTAFSLLPFKKEDALLLRRRSLLKSALYNARIEGNTLSEQDMVYPMRGRVREKREVQNLVAAYEYVDHHNPKFLSREMILRLHQMIADGVANEQGMFRREESAIFNASGVAVYLTPVPSKIVQLMEDWYRYTNTISDLYPLQAAVSHIWFEKIHPFLDGNGRVGRLVSYWILKRGDYDFGGFVPLEKFLDEHKDQYYYGLSKDTSDVTIFVEFFLEALLSQAHLSLEEAKNPKEEAVPNLSPRRMELMAIIRDHPMISFDAIRRRFLAVPVRTLHYDLLTLMRCGHIKKIGSTRGALYTPSHSSFERT</sequence>
<dbReference type="PANTHER" id="PTHR13504">
    <property type="entry name" value="FIDO DOMAIN-CONTAINING PROTEIN DDB_G0283145"/>
    <property type="match status" value="1"/>
</dbReference>
<evidence type="ECO:0000313" key="5">
    <source>
        <dbReference type="EMBL" id="KKT38311.1"/>
    </source>
</evidence>
<gene>
    <name evidence="5" type="ORF">UW22_C0011G0002</name>
</gene>
<accession>A0A0G1GTA2</accession>
<dbReference type="InterPro" id="IPR003812">
    <property type="entry name" value="Fido"/>
</dbReference>
<evidence type="ECO:0000256" key="3">
    <source>
        <dbReference type="PIRSR" id="PIRSR640198-3"/>
    </source>
</evidence>
<feature type="binding site" evidence="2">
    <location>
        <begin position="262"/>
        <end position="263"/>
    </location>
    <ligand>
        <name>ATP</name>
        <dbReference type="ChEBI" id="CHEBI:30616"/>
    </ligand>
</feature>
<name>A0A0G1GTA2_9BACT</name>
<dbReference type="PANTHER" id="PTHR13504:SF38">
    <property type="entry name" value="FIDO DOMAIN-CONTAINING PROTEIN"/>
    <property type="match status" value="1"/>
</dbReference>
<feature type="active site" evidence="1">
    <location>
        <position position="220"/>
    </location>
</feature>
<dbReference type="InterPro" id="IPR040198">
    <property type="entry name" value="Fido_containing"/>
</dbReference>
<evidence type="ECO:0000313" key="6">
    <source>
        <dbReference type="Proteomes" id="UP000034617"/>
    </source>
</evidence>
<dbReference type="Gene3D" id="1.10.3290.10">
    <property type="entry name" value="Fido-like domain"/>
    <property type="match status" value="1"/>
</dbReference>
<dbReference type="SUPFAM" id="SSF140931">
    <property type="entry name" value="Fic-like"/>
    <property type="match status" value="1"/>
</dbReference>
<evidence type="ECO:0000256" key="2">
    <source>
        <dbReference type="PIRSR" id="PIRSR640198-2"/>
    </source>
</evidence>
<dbReference type="InterPro" id="IPR036597">
    <property type="entry name" value="Fido-like_dom_sf"/>
</dbReference>
<proteinExistence type="predicted"/>
<keyword evidence="2" id="KW-0067">ATP-binding</keyword>